<evidence type="ECO:0000313" key="8">
    <source>
        <dbReference type="EMBL" id="GAA2527071.1"/>
    </source>
</evidence>
<dbReference type="NCBIfam" id="TIGR00508">
    <property type="entry name" value="bioA"/>
    <property type="match status" value="1"/>
</dbReference>
<sequence>MTPTELLRLDRAHVWHPYAPMPGQVDPYVVESAAGTRLTLADGRELIDGMSSWWAAIHGYRHPALDAAVVDQLGRMSHVMFGGLTHAPAVELCRRLVELTPDGLEHVFLCDSGSVSVEVAVKMALQHWRSRGRPEKRRLATWRGGYHGDTFHPMSVCDPDGGMHQLWRGVLPSQLFAPPPPDGFDAPADPAYVSIVADALGRHADELAAVIVEPVVQGAGGMRFHSPAYLRELRRLCDEHDILLVFDEIATGFGRTGALFAADHAGVTPDIMCLGKALTGGYLSLAATLCVPAVAAGIAQGEVPVLAHGPTFMGNPLACAVANASIELLADGAWRADVARIEASLRTSLSPLGGAPGVTDVRVLGAIGVVQLAAPAPLAVATAAAAEAGVWLRPFRDLIYTMPSYVAETGEIERIGAAIGAAARASTQHHQAVGH</sequence>
<feature type="binding site" evidence="7">
    <location>
        <begin position="310"/>
        <end position="311"/>
    </location>
    <ligand>
        <name>pyridoxal 5'-phosphate</name>
        <dbReference type="ChEBI" id="CHEBI:597326"/>
    </ligand>
</feature>
<keyword evidence="5 7" id="KW-0093">Biotin biosynthesis</keyword>
<comment type="caution">
    <text evidence="8">The sequence shown here is derived from an EMBL/GenBank/DDBJ whole genome shotgun (WGS) entry which is preliminary data.</text>
</comment>
<accession>A0ABP6AZU7</accession>
<evidence type="ECO:0000256" key="7">
    <source>
        <dbReference type="HAMAP-Rule" id="MF_00834"/>
    </source>
</evidence>
<keyword evidence="3 7" id="KW-0808">Transferase</keyword>
<name>A0ABP6AZU7_9ACTN</name>
<dbReference type="EMBL" id="BAAARY010000013">
    <property type="protein sequence ID" value="GAA2527071.1"/>
    <property type="molecule type" value="Genomic_DNA"/>
</dbReference>
<dbReference type="NCBIfam" id="NF004624">
    <property type="entry name" value="PRK05964.1"/>
    <property type="match status" value="1"/>
</dbReference>
<keyword evidence="9" id="KW-1185">Reference proteome</keyword>
<keyword evidence="7" id="KW-0963">Cytoplasm</keyword>
<feature type="binding site" evidence="7">
    <location>
        <position position="309"/>
    </location>
    <ligand>
        <name>substrate</name>
    </ligand>
</feature>
<dbReference type="InterPro" id="IPR015424">
    <property type="entry name" value="PyrdxlP-dep_Trfase"/>
</dbReference>
<dbReference type="Proteomes" id="UP001499978">
    <property type="component" value="Unassembled WGS sequence"/>
</dbReference>
<comment type="subunit">
    <text evidence="7">Homodimer.</text>
</comment>
<keyword evidence="6 7" id="KW-0663">Pyridoxal phosphate</keyword>
<comment type="cofactor">
    <cofactor evidence="1 7">
        <name>pyridoxal 5'-phosphate</name>
        <dbReference type="ChEBI" id="CHEBI:597326"/>
    </cofactor>
</comment>
<dbReference type="InterPro" id="IPR015421">
    <property type="entry name" value="PyrdxlP-dep_Trfase_major"/>
</dbReference>
<dbReference type="RefSeq" id="WP_344172979.1">
    <property type="nucleotide sequence ID" value="NZ_BAAARY010000013.1"/>
</dbReference>
<comment type="pathway">
    <text evidence="7">Cofactor biosynthesis; biotin biosynthesis; 7,8-diaminononanoate from 8-amino-7-oxononanoate (SAM route): step 1/1.</text>
</comment>
<feature type="binding site" evidence="7">
    <location>
        <position position="276"/>
    </location>
    <ligand>
        <name>substrate</name>
    </ligand>
</feature>
<feature type="site" description="Participates in the substrate recognition with KAPA and in a stacking interaction with the adenine ring of SAM" evidence="7">
    <location>
        <position position="18"/>
    </location>
</feature>
<evidence type="ECO:0000313" key="9">
    <source>
        <dbReference type="Proteomes" id="UP001499978"/>
    </source>
</evidence>
<organism evidence="8 9">
    <name type="scientific">Pilimelia columellifera subsp. columellifera</name>
    <dbReference type="NCBI Taxonomy" id="706583"/>
    <lineage>
        <taxon>Bacteria</taxon>
        <taxon>Bacillati</taxon>
        <taxon>Actinomycetota</taxon>
        <taxon>Actinomycetes</taxon>
        <taxon>Micromonosporales</taxon>
        <taxon>Micromonosporaceae</taxon>
        <taxon>Pilimelia</taxon>
    </lineage>
</organism>
<feature type="modified residue" description="N6-(pyridoxal phosphate)lysine" evidence="7">
    <location>
        <position position="276"/>
    </location>
</feature>
<dbReference type="Gene3D" id="3.40.640.10">
    <property type="entry name" value="Type I PLP-dependent aspartate aminotransferase-like (Major domain)"/>
    <property type="match status" value="1"/>
</dbReference>
<dbReference type="InterPro" id="IPR015422">
    <property type="entry name" value="PyrdxlP-dep_Trfase_small"/>
</dbReference>
<dbReference type="InterPro" id="IPR005814">
    <property type="entry name" value="Aminotrans_3"/>
</dbReference>
<dbReference type="EC" id="2.6.1.62" evidence="7"/>
<dbReference type="CDD" id="cd00610">
    <property type="entry name" value="OAT_like"/>
    <property type="match status" value="1"/>
</dbReference>
<evidence type="ECO:0000256" key="5">
    <source>
        <dbReference type="ARBA" id="ARBA00022756"/>
    </source>
</evidence>
<evidence type="ECO:0000256" key="6">
    <source>
        <dbReference type="ARBA" id="ARBA00022898"/>
    </source>
</evidence>
<comment type="subcellular location">
    <subcellularLocation>
        <location evidence="7">Cytoplasm</location>
    </subcellularLocation>
</comment>
<dbReference type="PANTHER" id="PTHR42684:SF17">
    <property type="entry name" value="ADENOSYLMETHIONINE-8-AMINO-7-OXONONANOATE AMINOTRANSFERASE"/>
    <property type="match status" value="1"/>
</dbReference>
<gene>
    <name evidence="7" type="primary">bioA</name>
    <name evidence="8" type="ORF">GCM10010201_27340</name>
</gene>
<evidence type="ECO:0000256" key="3">
    <source>
        <dbReference type="ARBA" id="ARBA00022679"/>
    </source>
</evidence>
<evidence type="ECO:0000256" key="4">
    <source>
        <dbReference type="ARBA" id="ARBA00022691"/>
    </source>
</evidence>
<feature type="binding site" evidence="7">
    <location>
        <position position="247"/>
    </location>
    <ligand>
        <name>pyridoxal 5'-phosphate</name>
        <dbReference type="ChEBI" id="CHEBI:597326"/>
    </ligand>
</feature>
<feature type="binding site" evidence="7">
    <location>
        <position position="393"/>
    </location>
    <ligand>
        <name>substrate</name>
    </ligand>
</feature>
<dbReference type="InterPro" id="IPR005815">
    <property type="entry name" value="BioA"/>
</dbReference>
<protein>
    <recommendedName>
        <fullName evidence="7">Adenosylmethionine-8-amino-7-oxononanoate aminotransferase</fullName>
        <ecNumber evidence="7">2.6.1.62</ecNumber>
    </recommendedName>
    <alternativeName>
        <fullName evidence="7">7,8-diamino-pelargonic acid aminotransferase</fullName>
        <shortName evidence="7">DAPA AT</shortName>
        <shortName evidence="7">DAPA aminotransferase</shortName>
    </alternativeName>
    <alternativeName>
        <fullName evidence="7">7,8-diaminononanoate synthase</fullName>
        <shortName evidence="7">DANS</shortName>
    </alternativeName>
    <alternativeName>
        <fullName evidence="7">Diaminopelargonic acid synthase</fullName>
    </alternativeName>
</protein>
<evidence type="ECO:0000256" key="2">
    <source>
        <dbReference type="ARBA" id="ARBA00022576"/>
    </source>
</evidence>
<feature type="binding site" evidence="7">
    <location>
        <position position="53"/>
    </location>
    <ligand>
        <name>substrate</name>
    </ligand>
</feature>
<comment type="similarity">
    <text evidence="7">Belongs to the class-III pyridoxal-phosphate-dependent aminotransferase family. BioA subfamily.</text>
</comment>
<dbReference type="PANTHER" id="PTHR42684">
    <property type="entry name" value="ADENOSYLMETHIONINE-8-AMINO-7-OXONONANOATE AMINOTRANSFERASE"/>
    <property type="match status" value="1"/>
</dbReference>
<dbReference type="Gene3D" id="3.90.1150.10">
    <property type="entry name" value="Aspartate Aminotransferase, domain 1"/>
    <property type="match status" value="1"/>
</dbReference>
<proteinExistence type="inferred from homology"/>
<keyword evidence="2 7" id="KW-0032">Aminotransferase</keyword>
<dbReference type="SUPFAM" id="SSF53383">
    <property type="entry name" value="PLP-dependent transferases"/>
    <property type="match status" value="1"/>
</dbReference>
<feature type="binding site" evidence="7">
    <location>
        <position position="146"/>
    </location>
    <ligand>
        <name>substrate</name>
    </ligand>
</feature>
<dbReference type="PROSITE" id="PS00600">
    <property type="entry name" value="AA_TRANSFER_CLASS_3"/>
    <property type="match status" value="1"/>
</dbReference>
<dbReference type="InterPro" id="IPR049704">
    <property type="entry name" value="Aminotrans_3_PPA_site"/>
</dbReference>
<feature type="binding site" evidence="7">
    <location>
        <begin position="113"/>
        <end position="114"/>
    </location>
    <ligand>
        <name>pyridoxal 5'-phosphate</name>
        <dbReference type="ChEBI" id="CHEBI:597326"/>
    </ligand>
</feature>
<dbReference type="Pfam" id="PF00202">
    <property type="entry name" value="Aminotran_3"/>
    <property type="match status" value="1"/>
</dbReference>
<comment type="function">
    <text evidence="7">Catalyzes the transfer of the alpha-amino group from S-adenosyl-L-methionine (SAM) to 7-keto-8-aminopelargonic acid (KAPA) to form 7,8-diaminopelargonic acid (DAPA). It is the only aminotransferase known to utilize SAM as an amino donor.</text>
</comment>
<dbReference type="HAMAP" id="MF_00834">
    <property type="entry name" value="BioA"/>
    <property type="match status" value="1"/>
</dbReference>
<comment type="catalytic activity">
    <reaction evidence="7">
        <text>(8S)-8-amino-7-oxononanoate + S-adenosyl-L-methionine = S-adenosyl-4-methylsulfanyl-2-oxobutanoate + (7R,8S)-7,8-diammoniononanoate</text>
        <dbReference type="Rhea" id="RHEA:16861"/>
        <dbReference type="ChEBI" id="CHEBI:16490"/>
        <dbReference type="ChEBI" id="CHEBI:59789"/>
        <dbReference type="ChEBI" id="CHEBI:149468"/>
        <dbReference type="ChEBI" id="CHEBI:149469"/>
        <dbReference type="EC" id="2.6.1.62"/>
    </reaction>
</comment>
<reference evidence="9" key="1">
    <citation type="journal article" date="2019" name="Int. J. Syst. Evol. Microbiol.">
        <title>The Global Catalogue of Microorganisms (GCM) 10K type strain sequencing project: providing services to taxonomists for standard genome sequencing and annotation.</title>
        <authorList>
            <consortium name="The Broad Institute Genomics Platform"/>
            <consortium name="The Broad Institute Genome Sequencing Center for Infectious Disease"/>
            <person name="Wu L."/>
            <person name="Ma J."/>
        </authorList>
    </citation>
    <scope>NUCLEOTIDE SEQUENCE [LARGE SCALE GENOMIC DNA]</scope>
    <source>
        <strain evidence="9">JCM 3367</strain>
    </source>
</reference>
<evidence type="ECO:0000256" key="1">
    <source>
        <dbReference type="ARBA" id="ARBA00001933"/>
    </source>
</evidence>
<keyword evidence="4 7" id="KW-0949">S-adenosyl-L-methionine</keyword>